<dbReference type="Pfam" id="PF14903">
    <property type="entry name" value="WG_beta_rep"/>
    <property type="match status" value="3"/>
</dbReference>
<protein>
    <recommendedName>
        <fullName evidence="4">WG repeat-containing protein</fullName>
    </recommendedName>
</protein>
<evidence type="ECO:0000256" key="1">
    <source>
        <dbReference type="SAM" id="SignalP"/>
    </source>
</evidence>
<dbReference type="Proteomes" id="UP000494122">
    <property type="component" value="Unassembled WGS sequence"/>
</dbReference>
<evidence type="ECO:0000313" key="3">
    <source>
        <dbReference type="Proteomes" id="UP000494122"/>
    </source>
</evidence>
<dbReference type="InterPro" id="IPR032774">
    <property type="entry name" value="WG_beta_rep"/>
</dbReference>
<feature type="chain" id="PRO_5028804949" description="WG repeat-containing protein" evidence="1">
    <location>
        <begin position="29"/>
        <end position="964"/>
    </location>
</feature>
<keyword evidence="1" id="KW-0732">Signal</keyword>
<name>A0A6S7E8U3_9BURK</name>
<dbReference type="PANTHER" id="PTHR37841:SF1">
    <property type="entry name" value="DUF3298 DOMAIN-CONTAINING PROTEIN"/>
    <property type="match status" value="1"/>
</dbReference>
<sequence>MTMTSRAFHATRLACALAALGLSLSAHAQYRQNGIPCVDGPMDLTAVQDTRHGEAGPAGCIGPLSDNRAAVLLPSSLEEIDRVPTDASLRRHAWGFIDANGKLAVEPQFERVGDFHHGLAAVRWKGKWGYIDAKGKMAVPPRYDSASDFVEGGLAVVTVDGRYQLIDRAGKAVGDAIDASVDSVRLGEGKPARLSITYREEFRSTSGERRYAKPGVQVISSYGDGLFIGVDNHGMHGLLDGDWNWRVAPQYSDISRLDRNALALGIGEEEVVLIDPAGKVIGEGKRYERIKRVGKAFWSAQLPRGKGYALLDAAGQPLGALTAEEAQSSEIYDNTLVYVSGDTLKAYVAGRAEPVTLGSGMRPEQNEEGYLLFRDQAGQVAGLLTPKGAWLHGDSAPPWLADVGRMTLRQGKLWLSGQDGQLLNALDADGRAILQPDALAAAQGAQLRDLPLNVPGGPLGLLGQGYCHCNDGGAGLVLADGSVATHKDWTEVVPLDEPRDDYATDEEAEAAPLGADGLRFAAQTEAGVQLLDGRGKPLDLPPQQHIGAFHQGYALIYNKGQTRLIDRGGKVHALPDYFEAEVVAPGLVRYLKTAAEGDPWGLYDFIAGKEVSPPAFQYIGEFQHGQAAASLGAGKAGVIDQQGKWVVPPRYHAVKRVSDKLWLVQQPGPQENEYRRPTALVNRDGRVLTSFQPALEVSREANGTYLAYSEKQRWLVSPDASGTLDLEDASYTQMGDWLAIRRADRHGYVDGQGRWQVAPGPVAGTRFQGTPARALVSGDDGARLIDEHGKTVVNLPAGQWYWPAGSAWLMRHGSDDNGKPTTTYVDATGKTRLTLAGDGTAFSEGQAALALPNGGMRAINDKGAASGPTFAHLGPRRNGLSVAAVGERYGYADGQGRMAIAPVYLWASDYAGQRAVVSTREQSLILDERGAMVARVTLECGIRTLYGAYNQRLWPLSMPQHCRR</sequence>
<dbReference type="SUPFAM" id="SSF69360">
    <property type="entry name" value="Cell wall binding repeat"/>
    <property type="match status" value="1"/>
</dbReference>
<reference evidence="2 3" key="1">
    <citation type="submission" date="2020-04" db="EMBL/GenBank/DDBJ databases">
        <authorList>
            <person name="De Canck E."/>
        </authorList>
    </citation>
    <scope>NUCLEOTIDE SEQUENCE [LARGE SCALE GENOMIC DNA]</scope>
    <source>
        <strain evidence="2 3">LMG 3328</strain>
    </source>
</reference>
<accession>A0A6S7E8U3</accession>
<dbReference type="PANTHER" id="PTHR37841">
    <property type="entry name" value="GLR2918 PROTEIN"/>
    <property type="match status" value="1"/>
</dbReference>
<gene>
    <name evidence="2" type="ORF">LMG3328_04142</name>
</gene>
<dbReference type="AlphaFoldDB" id="A0A6S7E8U3"/>
<evidence type="ECO:0008006" key="4">
    <source>
        <dbReference type="Google" id="ProtNLM"/>
    </source>
</evidence>
<proteinExistence type="predicted"/>
<organism evidence="2 3">
    <name type="scientific">Achromobacter ruhlandii</name>
    <dbReference type="NCBI Taxonomy" id="72557"/>
    <lineage>
        <taxon>Bacteria</taxon>
        <taxon>Pseudomonadati</taxon>
        <taxon>Pseudomonadota</taxon>
        <taxon>Betaproteobacteria</taxon>
        <taxon>Burkholderiales</taxon>
        <taxon>Alcaligenaceae</taxon>
        <taxon>Achromobacter</taxon>
    </lineage>
</organism>
<evidence type="ECO:0000313" key="2">
    <source>
        <dbReference type="EMBL" id="CAB3898004.1"/>
    </source>
</evidence>
<feature type="signal peptide" evidence="1">
    <location>
        <begin position="1"/>
        <end position="28"/>
    </location>
</feature>
<dbReference type="EMBL" id="CADILE010000013">
    <property type="protein sequence ID" value="CAB3898004.1"/>
    <property type="molecule type" value="Genomic_DNA"/>
</dbReference>